<keyword evidence="4" id="KW-1185">Reference proteome</keyword>
<dbReference type="Pfam" id="PF00535">
    <property type="entry name" value="Glycos_transf_2"/>
    <property type="match status" value="1"/>
</dbReference>
<feature type="domain" description="TarS/TarP linker" evidence="2">
    <location>
        <begin position="256"/>
        <end position="355"/>
    </location>
</feature>
<dbReference type="CDD" id="cd00761">
    <property type="entry name" value="Glyco_tranf_GTA_type"/>
    <property type="match status" value="1"/>
</dbReference>
<proteinExistence type="predicted"/>
<dbReference type="InterPro" id="IPR001173">
    <property type="entry name" value="Glyco_trans_2-like"/>
</dbReference>
<dbReference type="PANTHER" id="PTHR22916">
    <property type="entry name" value="GLYCOSYLTRANSFERASE"/>
    <property type="match status" value="1"/>
</dbReference>
<dbReference type="EMBL" id="CP093326">
    <property type="protein sequence ID" value="UNK45882.1"/>
    <property type="molecule type" value="Genomic_DNA"/>
</dbReference>
<evidence type="ECO:0000313" key="3">
    <source>
        <dbReference type="EMBL" id="UNK45882.1"/>
    </source>
</evidence>
<dbReference type="Gene3D" id="3.90.550.10">
    <property type="entry name" value="Spore Coat Polysaccharide Biosynthesis Protein SpsA, Chain A"/>
    <property type="match status" value="1"/>
</dbReference>
<dbReference type="SUPFAM" id="SSF53448">
    <property type="entry name" value="Nucleotide-diphospho-sugar transferases"/>
    <property type="match status" value="1"/>
</dbReference>
<evidence type="ECO:0000313" key="4">
    <source>
        <dbReference type="Proteomes" id="UP000829069"/>
    </source>
</evidence>
<name>A0ABY3W6G7_9MICC</name>
<protein>
    <submittedName>
        <fullName evidence="3">Glycosyltransferase family 2 protein</fullName>
    </submittedName>
</protein>
<evidence type="ECO:0000259" key="1">
    <source>
        <dbReference type="Pfam" id="PF00535"/>
    </source>
</evidence>
<dbReference type="Pfam" id="PF22181">
    <property type="entry name" value="TarS_linker"/>
    <property type="match status" value="1"/>
</dbReference>
<evidence type="ECO:0000259" key="2">
    <source>
        <dbReference type="Pfam" id="PF22181"/>
    </source>
</evidence>
<dbReference type="Proteomes" id="UP000829069">
    <property type="component" value="Chromosome"/>
</dbReference>
<dbReference type="RefSeq" id="WP_241914036.1">
    <property type="nucleotide sequence ID" value="NZ_CP093326.1"/>
</dbReference>
<sequence length="481" mass="53472">MAIKDKLAGAQRKLKTYAARAGQIRVRESDSGPTASAQTARVSVVIPVFNAMPYLKELLDSLAAQDMDPALFEVVAVDDGSTDDGGKLLDQYVAKHSNWRVIHQQNSGWPGKPRNVGITAGTSDYVFFCDADDKLGVEALRRMVAFADRHQVDVLAPRMVGIGGRRVQSSLFTETVPDVPVRKILGTLSPQKLIRRELLDTHGIRFPEGKVRLEDGMMLTRCYLASRRNAIAADYDYYFIRTRHDGTNISSQRAIPESYTGSVAEIARIIKENHDDADQAELLVLDLYRRKLLRTYVPSRYRSMPAGTRKRWVEAHAGFVEQYIPERLEAQLDFPFRQRSELVRARDAEGLLKLAATEEALKPTSRALLPQLDEEAVAFGLHFEPAATFESVRLVARGRGTAEARTFEARHDAGEYRAVLPRAELDGLGNVLVDLFVQLGLDGMEGPPRRILAPGEGLPVKSGGLRVYATVHGNLSLDQRR</sequence>
<dbReference type="InterPro" id="IPR054028">
    <property type="entry name" value="TarS/TarP_linker"/>
</dbReference>
<gene>
    <name evidence="3" type="ORF">MNQ99_00375</name>
</gene>
<organism evidence="3 4">
    <name type="scientific">Arthrobacter sulfonylureivorans</name>
    <dbReference type="NCBI Taxonomy" id="2486855"/>
    <lineage>
        <taxon>Bacteria</taxon>
        <taxon>Bacillati</taxon>
        <taxon>Actinomycetota</taxon>
        <taxon>Actinomycetes</taxon>
        <taxon>Micrococcales</taxon>
        <taxon>Micrococcaceae</taxon>
        <taxon>Arthrobacter</taxon>
    </lineage>
</organism>
<reference evidence="3 4" key="1">
    <citation type="submission" date="2022-03" db="EMBL/GenBank/DDBJ databases">
        <title>Isotopic signatures of nitrous oxide derived from detoxification processes.</title>
        <authorList>
            <person name="Behrendt U."/>
            <person name="Buchen C."/>
            <person name="Well R."/>
            <person name="Ulrich A."/>
            <person name="Rohe L."/>
            <person name="Kolb S."/>
            <person name="Schloter M."/>
            <person name="Horn M.A."/>
            <person name="Augustin J."/>
        </authorList>
    </citation>
    <scope>NUCLEOTIDE SEQUENCE [LARGE SCALE GENOMIC DNA]</scope>
    <source>
        <strain evidence="3 4">S4-C24</strain>
    </source>
</reference>
<accession>A0ABY3W6G7</accession>
<feature type="domain" description="Glycosyltransferase 2-like" evidence="1">
    <location>
        <begin position="43"/>
        <end position="174"/>
    </location>
</feature>
<dbReference type="InterPro" id="IPR029044">
    <property type="entry name" value="Nucleotide-diphossugar_trans"/>
</dbReference>
<dbReference type="PANTHER" id="PTHR22916:SF3">
    <property type="entry name" value="UDP-GLCNAC:BETAGAL BETA-1,3-N-ACETYLGLUCOSAMINYLTRANSFERASE-LIKE PROTEIN 1"/>
    <property type="match status" value="1"/>
</dbReference>